<evidence type="ECO:0000313" key="7">
    <source>
        <dbReference type="EMBL" id="PKZ42080.1"/>
    </source>
</evidence>
<feature type="transmembrane region" description="Helical" evidence="6">
    <location>
        <begin position="137"/>
        <end position="163"/>
    </location>
</feature>
<keyword evidence="3 6" id="KW-1133">Transmembrane helix</keyword>
<proteinExistence type="predicted"/>
<evidence type="ECO:0000256" key="6">
    <source>
        <dbReference type="SAM" id="Phobius"/>
    </source>
</evidence>
<feature type="transmembrane region" description="Helical" evidence="6">
    <location>
        <begin position="336"/>
        <end position="355"/>
    </location>
</feature>
<feature type="transmembrane region" description="Helical" evidence="6">
    <location>
        <begin position="208"/>
        <end position="228"/>
    </location>
</feature>
<evidence type="ECO:0000256" key="4">
    <source>
        <dbReference type="ARBA" id="ARBA00023136"/>
    </source>
</evidence>
<feature type="transmembrane region" description="Helical" evidence="6">
    <location>
        <begin position="397"/>
        <end position="417"/>
    </location>
</feature>
<dbReference type="RefSeq" id="WP_101849358.1">
    <property type="nucleotide sequence ID" value="NZ_JBHLVH010000018.1"/>
</dbReference>
<accession>A0A2I1PBS2</accession>
<organism evidence="7 8">
    <name type="scientific">Kytococcus schroeteri</name>
    <dbReference type="NCBI Taxonomy" id="138300"/>
    <lineage>
        <taxon>Bacteria</taxon>
        <taxon>Bacillati</taxon>
        <taxon>Actinomycetota</taxon>
        <taxon>Actinomycetes</taxon>
        <taxon>Micrococcales</taxon>
        <taxon>Kytococcaceae</taxon>
        <taxon>Kytococcus</taxon>
    </lineage>
</organism>
<dbReference type="GO" id="GO:0034755">
    <property type="term" value="P:iron ion transmembrane transport"/>
    <property type="evidence" value="ECO:0007669"/>
    <property type="project" value="TreeGrafter"/>
</dbReference>
<dbReference type="AlphaFoldDB" id="A0A2I1PBS2"/>
<evidence type="ECO:0000256" key="2">
    <source>
        <dbReference type="ARBA" id="ARBA00022692"/>
    </source>
</evidence>
<dbReference type="GO" id="GO:0005886">
    <property type="term" value="C:plasma membrane"/>
    <property type="evidence" value="ECO:0007669"/>
    <property type="project" value="TreeGrafter"/>
</dbReference>
<dbReference type="EMBL" id="PKIZ01000006">
    <property type="protein sequence ID" value="PKZ42080.1"/>
    <property type="molecule type" value="Genomic_DNA"/>
</dbReference>
<keyword evidence="2 6" id="KW-0812">Transmembrane</keyword>
<feature type="transmembrane region" description="Helical" evidence="6">
    <location>
        <begin position="66"/>
        <end position="86"/>
    </location>
</feature>
<dbReference type="PANTHER" id="PTHR11706:SF2">
    <property type="entry name" value="TRANSPORTER PROTEIN"/>
    <property type="match status" value="1"/>
</dbReference>
<evidence type="ECO:0000256" key="3">
    <source>
        <dbReference type="ARBA" id="ARBA00022989"/>
    </source>
</evidence>
<keyword evidence="8" id="KW-1185">Reference proteome</keyword>
<keyword evidence="4 6" id="KW-0472">Membrane</keyword>
<evidence type="ECO:0000313" key="8">
    <source>
        <dbReference type="Proteomes" id="UP000234206"/>
    </source>
</evidence>
<sequence>MNTLDPQSSGGATLADEGTGGTTDAPVRDRKATRTALLGAMFLMATSAIGPGFITQTGQFTVKLGAAFAFAVLVSILIDIALQLNVWRVIGISGRRAQELANEVLPGLGWVLSALIFIGGLAFNVGNVGGSGSGLNILLGVSPAVGAAISSLLAVGIFLSAWAGAAMDRVVVFLGALMIALTAYVMFVSKPPVGEALQNTVAPSTIDATVITTLVGGTIGGYIIYAGAHRLVDSGNTGIEAVQDISRSSLLGILVTGLLRGLLFLAILGVVAAGHDLSQSASVAGDAFTIAAGDVGRRLFGLVFWAAAISSVVGCSYTTVSFLTSSSGTSTRVRNGVTIAFIVVCTAIFLGLGAAPATLLVLAGTLNGVLIPLGIAVMLWVAWFRRDLLHGYVYPKWLLVIGSVAWLVTVWLAYVTVKAKWPELVALFS</sequence>
<feature type="transmembrane region" description="Helical" evidence="6">
    <location>
        <begin position="36"/>
        <end position="54"/>
    </location>
</feature>
<dbReference type="GO" id="GO:0005384">
    <property type="term" value="F:manganese ion transmembrane transporter activity"/>
    <property type="evidence" value="ECO:0007669"/>
    <property type="project" value="TreeGrafter"/>
</dbReference>
<dbReference type="Pfam" id="PF01566">
    <property type="entry name" value="Nramp"/>
    <property type="match status" value="1"/>
</dbReference>
<feature type="compositionally biased region" description="Polar residues" evidence="5">
    <location>
        <begin position="1"/>
        <end position="11"/>
    </location>
</feature>
<feature type="region of interest" description="Disordered" evidence="5">
    <location>
        <begin position="1"/>
        <end position="27"/>
    </location>
</feature>
<name>A0A2I1PBS2_9MICO</name>
<feature type="transmembrane region" description="Helical" evidence="6">
    <location>
        <begin position="170"/>
        <end position="188"/>
    </location>
</feature>
<dbReference type="GO" id="GO:0015086">
    <property type="term" value="F:cadmium ion transmembrane transporter activity"/>
    <property type="evidence" value="ECO:0007669"/>
    <property type="project" value="TreeGrafter"/>
</dbReference>
<evidence type="ECO:0000256" key="1">
    <source>
        <dbReference type="ARBA" id="ARBA00004141"/>
    </source>
</evidence>
<feature type="transmembrane region" description="Helical" evidence="6">
    <location>
        <begin position="302"/>
        <end position="324"/>
    </location>
</feature>
<feature type="transmembrane region" description="Helical" evidence="6">
    <location>
        <begin position="361"/>
        <end position="385"/>
    </location>
</feature>
<dbReference type="InterPro" id="IPR001046">
    <property type="entry name" value="NRAMP_fam"/>
</dbReference>
<reference evidence="7 8" key="1">
    <citation type="submission" date="2017-12" db="EMBL/GenBank/DDBJ databases">
        <title>Phylogenetic diversity of female urinary microbiome.</title>
        <authorList>
            <person name="Thomas-White K."/>
            <person name="Wolfe A.J."/>
        </authorList>
    </citation>
    <scope>NUCLEOTIDE SEQUENCE [LARGE SCALE GENOMIC DNA]</scope>
    <source>
        <strain evidence="7 8">UMB1298</strain>
    </source>
</reference>
<dbReference type="PANTHER" id="PTHR11706">
    <property type="entry name" value="SOLUTE CARRIER PROTEIN FAMILY 11 MEMBER"/>
    <property type="match status" value="1"/>
</dbReference>
<comment type="caution">
    <text evidence="7">The sequence shown here is derived from an EMBL/GenBank/DDBJ whole genome shotgun (WGS) entry which is preliminary data.</text>
</comment>
<dbReference type="OrthoDB" id="141480at2"/>
<feature type="transmembrane region" description="Helical" evidence="6">
    <location>
        <begin position="107"/>
        <end position="125"/>
    </location>
</feature>
<comment type="subcellular location">
    <subcellularLocation>
        <location evidence="1">Membrane</location>
        <topology evidence="1">Multi-pass membrane protein</topology>
    </subcellularLocation>
</comment>
<protein>
    <recommendedName>
        <fullName evidence="9">Divalent metal cation transporter</fullName>
    </recommendedName>
</protein>
<evidence type="ECO:0008006" key="9">
    <source>
        <dbReference type="Google" id="ProtNLM"/>
    </source>
</evidence>
<dbReference type="Proteomes" id="UP000234206">
    <property type="component" value="Unassembled WGS sequence"/>
</dbReference>
<gene>
    <name evidence="7" type="ORF">CYJ76_04330</name>
</gene>
<evidence type="ECO:0000256" key="5">
    <source>
        <dbReference type="SAM" id="MobiDB-lite"/>
    </source>
</evidence>
<feature type="transmembrane region" description="Helical" evidence="6">
    <location>
        <begin position="249"/>
        <end position="273"/>
    </location>
</feature>